<evidence type="ECO:0000256" key="3">
    <source>
        <dbReference type="ARBA" id="ARBA00023163"/>
    </source>
</evidence>
<dbReference type="GO" id="GO:0000976">
    <property type="term" value="F:transcription cis-regulatory region binding"/>
    <property type="evidence" value="ECO:0007669"/>
    <property type="project" value="TreeGrafter"/>
</dbReference>
<reference evidence="7" key="1">
    <citation type="submission" date="2016-10" db="EMBL/GenBank/DDBJ databases">
        <authorList>
            <person name="Varghese N."/>
            <person name="Submissions S."/>
        </authorList>
    </citation>
    <scope>NUCLEOTIDE SEQUENCE [LARGE SCALE GENOMIC DNA]</scope>
    <source>
        <strain evidence="7">DSM 45962</strain>
    </source>
</reference>
<proteinExistence type="predicted"/>
<evidence type="ECO:0000259" key="5">
    <source>
        <dbReference type="PROSITE" id="PS50977"/>
    </source>
</evidence>
<keyword evidence="3" id="KW-0804">Transcription</keyword>
<keyword evidence="7" id="KW-1185">Reference proteome</keyword>
<keyword evidence="2 4" id="KW-0238">DNA-binding</keyword>
<organism evidence="6 7">
    <name type="scientific">Klenkia taihuensis</name>
    <dbReference type="NCBI Taxonomy" id="1225127"/>
    <lineage>
        <taxon>Bacteria</taxon>
        <taxon>Bacillati</taxon>
        <taxon>Actinomycetota</taxon>
        <taxon>Actinomycetes</taxon>
        <taxon>Geodermatophilales</taxon>
        <taxon>Geodermatophilaceae</taxon>
        <taxon>Klenkia</taxon>
    </lineage>
</organism>
<dbReference type="AlphaFoldDB" id="A0A1I1TZX2"/>
<evidence type="ECO:0000256" key="4">
    <source>
        <dbReference type="PROSITE-ProRule" id="PRU00335"/>
    </source>
</evidence>
<dbReference type="Pfam" id="PF00440">
    <property type="entry name" value="TetR_N"/>
    <property type="match status" value="1"/>
</dbReference>
<dbReference type="PRINTS" id="PR00455">
    <property type="entry name" value="HTHTETR"/>
</dbReference>
<dbReference type="PANTHER" id="PTHR30055">
    <property type="entry name" value="HTH-TYPE TRANSCRIPTIONAL REGULATOR RUTR"/>
    <property type="match status" value="1"/>
</dbReference>
<dbReference type="Proteomes" id="UP000199022">
    <property type="component" value="Unassembled WGS sequence"/>
</dbReference>
<dbReference type="SUPFAM" id="SSF46689">
    <property type="entry name" value="Homeodomain-like"/>
    <property type="match status" value="1"/>
</dbReference>
<dbReference type="Gene3D" id="1.10.10.60">
    <property type="entry name" value="Homeodomain-like"/>
    <property type="match status" value="1"/>
</dbReference>
<dbReference type="STRING" id="1225127.SAMN05661030_3851"/>
<evidence type="ECO:0000256" key="2">
    <source>
        <dbReference type="ARBA" id="ARBA00023125"/>
    </source>
</evidence>
<evidence type="ECO:0000313" key="6">
    <source>
        <dbReference type="EMBL" id="SFD64034.1"/>
    </source>
</evidence>
<feature type="DNA-binding region" description="H-T-H motif" evidence="4">
    <location>
        <begin position="39"/>
        <end position="58"/>
    </location>
</feature>
<dbReference type="InterPro" id="IPR009057">
    <property type="entry name" value="Homeodomain-like_sf"/>
</dbReference>
<dbReference type="RefSeq" id="WP_165629028.1">
    <property type="nucleotide sequence ID" value="NZ_BNAC01000001.1"/>
</dbReference>
<sequence>MTPSRTRSPLRDVARRAVQGELISVAQRLFGEHGYEDTTVDAIATAAGMSRRSFFRYFSSKEELVLGKYELVGEQLQDALQARPDDEPLWDALQAMFAAISGKAVPDASAQTVHAIERVVEESPSLRAGYLYRLDVMQRLLVAEARDRAVRAGVPYAEDDPTPEALVGSAFACMTAARTVAASAEASWEDTVARAMGVIRHDPYRNTSRR</sequence>
<evidence type="ECO:0000256" key="1">
    <source>
        <dbReference type="ARBA" id="ARBA00023015"/>
    </source>
</evidence>
<dbReference type="PROSITE" id="PS50977">
    <property type="entry name" value="HTH_TETR_2"/>
    <property type="match status" value="1"/>
</dbReference>
<dbReference type="Gene3D" id="1.10.357.10">
    <property type="entry name" value="Tetracycline Repressor, domain 2"/>
    <property type="match status" value="1"/>
</dbReference>
<keyword evidence="1" id="KW-0805">Transcription regulation</keyword>
<dbReference type="PANTHER" id="PTHR30055:SF234">
    <property type="entry name" value="HTH-TYPE TRANSCRIPTIONAL REGULATOR BETI"/>
    <property type="match status" value="1"/>
</dbReference>
<accession>A0A1I1TZX2</accession>
<evidence type="ECO:0000313" key="7">
    <source>
        <dbReference type="Proteomes" id="UP000199022"/>
    </source>
</evidence>
<protein>
    <submittedName>
        <fullName evidence="6">Transcriptional regulator, TetR family</fullName>
    </submittedName>
</protein>
<gene>
    <name evidence="6" type="ORF">SAMN05661030_3851</name>
</gene>
<name>A0A1I1TZX2_9ACTN</name>
<dbReference type="InterPro" id="IPR050109">
    <property type="entry name" value="HTH-type_TetR-like_transc_reg"/>
</dbReference>
<dbReference type="InterPro" id="IPR001647">
    <property type="entry name" value="HTH_TetR"/>
</dbReference>
<dbReference type="EMBL" id="FOMD01000005">
    <property type="protein sequence ID" value="SFD64034.1"/>
    <property type="molecule type" value="Genomic_DNA"/>
</dbReference>
<dbReference type="GO" id="GO:0003700">
    <property type="term" value="F:DNA-binding transcription factor activity"/>
    <property type="evidence" value="ECO:0007669"/>
    <property type="project" value="TreeGrafter"/>
</dbReference>
<feature type="domain" description="HTH tetR-type" evidence="5">
    <location>
        <begin position="16"/>
        <end position="76"/>
    </location>
</feature>